<protein>
    <recommendedName>
        <fullName evidence="4">Endonuclease/exonuclease/phosphatase domain-containing protein</fullName>
    </recommendedName>
</protein>
<gene>
    <name evidence="2" type="ORF">ElyMa_002808500</name>
</gene>
<dbReference type="SUPFAM" id="SSF56219">
    <property type="entry name" value="DNase I-like"/>
    <property type="match status" value="1"/>
</dbReference>
<keyword evidence="1" id="KW-0732">Signal</keyword>
<keyword evidence="3" id="KW-1185">Reference proteome</keyword>
<comment type="caution">
    <text evidence="2">The sequence shown here is derived from an EMBL/GenBank/DDBJ whole genome shotgun (WGS) entry which is preliminary data.</text>
</comment>
<evidence type="ECO:0000313" key="2">
    <source>
        <dbReference type="EMBL" id="GFS00145.1"/>
    </source>
</evidence>
<evidence type="ECO:0000313" key="3">
    <source>
        <dbReference type="Proteomes" id="UP000762676"/>
    </source>
</evidence>
<dbReference type="EMBL" id="BMAT01005815">
    <property type="protein sequence ID" value="GFS00145.1"/>
    <property type="molecule type" value="Genomic_DNA"/>
</dbReference>
<evidence type="ECO:0000256" key="1">
    <source>
        <dbReference type="SAM" id="SignalP"/>
    </source>
</evidence>
<accession>A0AAV4HRF5</accession>
<dbReference type="AlphaFoldDB" id="A0AAV4HRF5"/>
<sequence>MSLHTTVVVVVAGIALLLLLDAAEAGCKTVTTFNTALTSRVDRYWSRKDLIANALAAESADVLCLQELWYEDDMREIIEDLKSIYPHHYSGLHTGINQLKSDRERGWFSLAESACTISQVGSLIWDVLPCALRKGCIGVFRKSSEAGLGCVAKECKEILQQDNIDAKCVSCLVISSSSVSDITSRCWKAYGDDLRLNPSGLMVMSKTVLPKDETFYSPYFPGQDMVLHRGYIQTEASNAS</sequence>
<reference evidence="2 3" key="1">
    <citation type="journal article" date="2021" name="Elife">
        <title>Chloroplast acquisition without the gene transfer in kleptoplastic sea slugs, Plakobranchus ocellatus.</title>
        <authorList>
            <person name="Maeda T."/>
            <person name="Takahashi S."/>
            <person name="Yoshida T."/>
            <person name="Shimamura S."/>
            <person name="Takaki Y."/>
            <person name="Nagai Y."/>
            <person name="Toyoda A."/>
            <person name="Suzuki Y."/>
            <person name="Arimoto A."/>
            <person name="Ishii H."/>
            <person name="Satoh N."/>
            <person name="Nishiyama T."/>
            <person name="Hasebe M."/>
            <person name="Maruyama T."/>
            <person name="Minagawa J."/>
            <person name="Obokata J."/>
            <person name="Shigenobu S."/>
        </authorList>
    </citation>
    <scope>NUCLEOTIDE SEQUENCE [LARGE SCALE GENOMIC DNA]</scope>
</reference>
<proteinExistence type="predicted"/>
<feature type="signal peptide" evidence="1">
    <location>
        <begin position="1"/>
        <end position="25"/>
    </location>
</feature>
<organism evidence="2 3">
    <name type="scientific">Elysia marginata</name>
    <dbReference type="NCBI Taxonomy" id="1093978"/>
    <lineage>
        <taxon>Eukaryota</taxon>
        <taxon>Metazoa</taxon>
        <taxon>Spiralia</taxon>
        <taxon>Lophotrochozoa</taxon>
        <taxon>Mollusca</taxon>
        <taxon>Gastropoda</taxon>
        <taxon>Heterobranchia</taxon>
        <taxon>Euthyneura</taxon>
        <taxon>Panpulmonata</taxon>
        <taxon>Sacoglossa</taxon>
        <taxon>Placobranchoidea</taxon>
        <taxon>Plakobranchidae</taxon>
        <taxon>Elysia</taxon>
    </lineage>
</organism>
<dbReference type="Gene3D" id="3.60.10.10">
    <property type="entry name" value="Endonuclease/exonuclease/phosphatase"/>
    <property type="match status" value="1"/>
</dbReference>
<evidence type="ECO:0008006" key="4">
    <source>
        <dbReference type="Google" id="ProtNLM"/>
    </source>
</evidence>
<dbReference type="Proteomes" id="UP000762676">
    <property type="component" value="Unassembled WGS sequence"/>
</dbReference>
<name>A0AAV4HRF5_9GAST</name>
<feature type="chain" id="PRO_5043898748" description="Endonuclease/exonuclease/phosphatase domain-containing protein" evidence="1">
    <location>
        <begin position="26"/>
        <end position="240"/>
    </location>
</feature>
<dbReference type="InterPro" id="IPR036691">
    <property type="entry name" value="Endo/exonu/phosph_ase_sf"/>
</dbReference>